<name>A0ABR1N6W1_9PEZI</name>
<feature type="domain" description="Nephrocystin 3-like N-terminal" evidence="3">
    <location>
        <begin position="51"/>
        <end position="155"/>
    </location>
</feature>
<dbReference type="InterPro" id="IPR054471">
    <property type="entry name" value="GPIID_WHD"/>
</dbReference>
<keyword evidence="1" id="KW-0677">Repeat</keyword>
<evidence type="ECO:0000259" key="2">
    <source>
        <dbReference type="Pfam" id="PF22939"/>
    </source>
</evidence>
<dbReference type="EMBL" id="JBBPBF010000021">
    <property type="protein sequence ID" value="KAK7609761.1"/>
    <property type="molecule type" value="Genomic_DNA"/>
</dbReference>
<protein>
    <recommendedName>
        <fullName evidence="6">NACHT domain-containing protein</fullName>
    </recommendedName>
</protein>
<proteinExistence type="predicted"/>
<comment type="caution">
    <text evidence="4">The sequence shown here is derived from an EMBL/GenBank/DDBJ whole genome shotgun (WGS) entry which is preliminary data.</text>
</comment>
<evidence type="ECO:0000256" key="1">
    <source>
        <dbReference type="ARBA" id="ARBA00022737"/>
    </source>
</evidence>
<dbReference type="Pfam" id="PF22939">
    <property type="entry name" value="WHD_GPIID"/>
    <property type="match status" value="1"/>
</dbReference>
<accession>A0ABR1N6W1</accession>
<gene>
    <name evidence="4" type="ORF">JOL62DRAFT_623136</name>
</gene>
<sequence length="280" mass="31541">MDAKQEEVEKIRVLADAQRAKDTSELMHTTNAPQEKSAFHADLSKGHLASSGQWLLEKPEFRSWQEDPSSSILWLRGIPGSGKTKLTSLVVDSMQDQNLAIFFYSVRNPAEPERAMAQPILASFVEQLACADKETVFDTIRLRYLQAIDGSKRYEDVTWDIDESTRALIDLTNPRDIKAKLGHLPESLEQSYHEIFGQIKQLGEDAEKLATTTFQWLLCAQAKLRLDTFAALASTALDDSDEPLTEDRIPRVCPNLVVEDKDGTFRFAHLSVREFLEGSV</sequence>
<dbReference type="Proteomes" id="UP001367316">
    <property type="component" value="Unassembled WGS sequence"/>
</dbReference>
<evidence type="ECO:0000313" key="4">
    <source>
        <dbReference type="EMBL" id="KAK7609761.1"/>
    </source>
</evidence>
<feature type="domain" description="GPI inositol-deacylase winged helix" evidence="2">
    <location>
        <begin position="205"/>
        <end position="276"/>
    </location>
</feature>
<dbReference type="PANTHER" id="PTHR10039">
    <property type="entry name" value="AMELOGENIN"/>
    <property type="match status" value="1"/>
</dbReference>
<evidence type="ECO:0000259" key="3">
    <source>
        <dbReference type="Pfam" id="PF24883"/>
    </source>
</evidence>
<keyword evidence="5" id="KW-1185">Reference proteome</keyword>
<dbReference type="InterPro" id="IPR027417">
    <property type="entry name" value="P-loop_NTPase"/>
</dbReference>
<organism evidence="4 5">
    <name type="scientific">Phyllosticta paracitricarpa</name>
    <dbReference type="NCBI Taxonomy" id="2016321"/>
    <lineage>
        <taxon>Eukaryota</taxon>
        <taxon>Fungi</taxon>
        <taxon>Dikarya</taxon>
        <taxon>Ascomycota</taxon>
        <taxon>Pezizomycotina</taxon>
        <taxon>Dothideomycetes</taxon>
        <taxon>Dothideomycetes incertae sedis</taxon>
        <taxon>Botryosphaeriales</taxon>
        <taxon>Phyllostictaceae</taxon>
        <taxon>Phyllosticta</taxon>
    </lineage>
</organism>
<evidence type="ECO:0000313" key="5">
    <source>
        <dbReference type="Proteomes" id="UP001367316"/>
    </source>
</evidence>
<dbReference type="SUPFAM" id="SSF52540">
    <property type="entry name" value="P-loop containing nucleoside triphosphate hydrolases"/>
    <property type="match status" value="1"/>
</dbReference>
<dbReference type="InterPro" id="IPR056884">
    <property type="entry name" value="NPHP3-like_N"/>
</dbReference>
<reference evidence="4 5" key="1">
    <citation type="submission" date="2024-04" db="EMBL/GenBank/DDBJ databases">
        <title>Phyllosticta paracitricarpa is synonymous to the EU quarantine fungus P. citricarpa based on phylogenomic analyses.</title>
        <authorList>
            <consortium name="Lawrence Berkeley National Laboratory"/>
            <person name="Van ingen-buijs V.A."/>
            <person name="Van westerhoven A.C."/>
            <person name="Haridas S."/>
            <person name="Skiadas P."/>
            <person name="Martin F."/>
            <person name="Groenewald J.Z."/>
            <person name="Crous P.W."/>
            <person name="Seidl M.F."/>
        </authorList>
    </citation>
    <scope>NUCLEOTIDE SEQUENCE [LARGE SCALE GENOMIC DNA]</scope>
    <source>
        <strain evidence="4 5">CBS 141358</strain>
    </source>
</reference>
<dbReference type="Pfam" id="PF24883">
    <property type="entry name" value="NPHP3_N"/>
    <property type="match status" value="1"/>
</dbReference>
<evidence type="ECO:0008006" key="6">
    <source>
        <dbReference type="Google" id="ProtNLM"/>
    </source>
</evidence>
<dbReference type="Gene3D" id="3.40.50.300">
    <property type="entry name" value="P-loop containing nucleotide triphosphate hydrolases"/>
    <property type="match status" value="1"/>
</dbReference>